<keyword evidence="2" id="KW-0547">Nucleotide-binding</keyword>
<feature type="domain" description="ABC transporter" evidence="4">
    <location>
        <begin position="34"/>
        <end position="274"/>
    </location>
</feature>
<dbReference type="InterPro" id="IPR017871">
    <property type="entry name" value="ABC_transporter-like_CS"/>
</dbReference>
<dbReference type="InterPro" id="IPR051921">
    <property type="entry name" value="ABC_osmolyte_uptake_ATP-bind"/>
</dbReference>
<organism evidence="5 6">
    <name type="scientific">Sagittula stellata (strain ATCC 700073 / DSM 11524 / E-37)</name>
    <dbReference type="NCBI Taxonomy" id="388399"/>
    <lineage>
        <taxon>Bacteria</taxon>
        <taxon>Pseudomonadati</taxon>
        <taxon>Pseudomonadota</taxon>
        <taxon>Alphaproteobacteria</taxon>
        <taxon>Rhodobacterales</taxon>
        <taxon>Roseobacteraceae</taxon>
        <taxon>Sagittula</taxon>
    </lineage>
</organism>
<evidence type="ECO:0000256" key="2">
    <source>
        <dbReference type="ARBA" id="ARBA00022741"/>
    </source>
</evidence>
<evidence type="ECO:0000256" key="3">
    <source>
        <dbReference type="ARBA" id="ARBA00022840"/>
    </source>
</evidence>
<dbReference type="InterPro" id="IPR046342">
    <property type="entry name" value="CBS_dom_sf"/>
</dbReference>
<dbReference type="OrthoDB" id="9802264at2"/>
<evidence type="ECO:0000256" key="1">
    <source>
        <dbReference type="ARBA" id="ARBA00022448"/>
    </source>
</evidence>
<dbReference type="SMART" id="SM00382">
    <property type="entry name" value="AAA"/>
    <property type="match status" value="1"/>
</dbReference>
<dbReference type="GO" id="GO:0005524">
    <property type="term" value="F:ATP binding"/>
    <property type="evidence" value="ECO:0007669"/>
    <property type="project" value="UniProtKB-KW"/>
</dbReference>
<name>A3K7Q3_SAGS3</name>
<reference evidence="5 6" key="1">
    <citation type="submission" date="2006-06" db="EMBL/GenBank/DDBJ databases">
        <authorList>
            <person name="Moran M.A."/>
            <person name="Ferriera S."/>
            <person name="Johnson J."/>
            <person name="Kravitz S."/>
            <person name="Beeson K."/>
            <person name="Sutton G."/>
            <person name="Rogers Y.-H."/>
            <person name="Friedman R."/>
            <person name="Frazier M."/>
            <person name="Venter J.C."/>
        </authorList>
    </citation>
    <scope>NUCLEOTIDE SEQUENCE [LARGE SCALE GENOMIC DNA]</scope>
    <source>
        <strain evidence="5 6">E-37</strain>
    </source>
</reference>
<dbReference type="PANTHER" id="PTHR43869:SF1">
    <property type="entry name" value="GLYCINE BETAINE_PROLINE BETAINE TRANSPORT SYSTEM ATP-BINDING PROTEIN PROV"/>
    <property type="match status" value="1"/>
</dbReference>
<dbReference type="FunFam" id="3.40.50.300:FF:000425">
    <property type="entry name" value="Probable ABC transporter, ATP-binding subunit"/>
    <property type="match status" value="1"/>
</dbReference>
<dbReference type="Proteomes" id="UP000005713">
    <property type="component" value="Unassembled WGS sequence"/>
</dbReference>
<sequence>MLANAPLDASTAKISCRGLWKIFGPLDASHVTEARSVDAALQRIAETDAIAGVAGVDLDIREGEVFTLMGLSGSGKSTLLRCLAGLIEPSVGTLEYDGQDLIHMGRGALRTLRRNKTSMVFQNFALLPNRTVLGNIELPLEIQGLDKARRRARALEMIELVGLAGRESHYPSELSGGQQQRVGIARSLTTDPELWFLDEPFSALDPLIRRQMQDELLRLQAQLRKTVVFVTHDFDEAVKISDRIAIMRNGRIEQCDTAINIIANPANDYIREFVSDVDWTRVVTVGDVTAPGPAEGVATTIPAGTTLRDAARNLLDSNGPWAVTDDAGRTTGVLTRQALSGALERSVAQQTPERGRAYA</sequence>
<dbReference type="SUPFAM" id="SSF52540">
    <property type="entry name" value="P-loop containing nucleoside triphosphate hydrolases"/>
    <property type="match status" value="1"/>
</dbReference>
<comment type="caution">
    <text evidence="5">The sequence shown here is derived from an EMBL/GenBank/DDBJ whole genome shotgun (WGS) entry which is preliminary data.</text>
</comment>
<dbReference type="EMBL" id="AAYA01000013">
    <property type="protein sequence ID" value="EBA06675.1"/>
    <property type="molecule type" value="Genomic_DNA"/>
</dbReference>
<dbReference type="InterPro" id="IPR027417">
    <property type="entry name" value="P-loop_NTPase"/>
</dbReference>
<gene>
    <name evidence="5" type="ORF">SSE37_02270</name>
</gene>
<dbReference type="Gene3D" id="3.40.50.300">
    <property type="entry name" value="P-loop containing nucleotide triphosphate hydrolases"/>
    <property type="match status" value="1"/>
</dbReference>
<keyword evidence="3 5" id="KW-0067">ATP-binding</keyword>
<dbReference type="PANTHER" id="PTHR43869">
    <property type="entry name" value="GLYCINE BETAINE/PROLINE BETAINE TRANSPORT SYSTEM ATP-BINDING PROTEIN PROV"/>
    <property type="match status" value="1"/>
</dbReference>
<evidence type="ECO:0000313" key="6">
    <source>
        <dbReference type="Proteomes" id="UP000005713"/>
    </source>
</evidence>
<dbReference type="InterPro" id="IPR003439">
    <property type="entry name" value="ABC_transporter-like_ATP-bd"/>
</dbReference>
<dbReference type="AlphaFoldDB" id="A3K7Q3"/>
<keyword evidence="1" id="KW-0813">Transport</keyword>
<dbReference type="GO" id="GO:0016887">
    <property type="term" value="F:ATP hydrolysis activity"/>
    <property type="evidence" value="ECO:0007669"/>
    <property type="project" value="InterPro"/>
</dbReference>
<keyword evidence="6" id="KW-1185">Reference proteome</keyword>
<evidence type="ECO:0000313" key="5">
    <source>
        <dbReference type="EMBL" id="EBA06675.1"/>
    </source>
</evidence>
<dbReference type="eggNOG" id="COG4175">
    <property type="taxonomic scope" value="Bacteria"/>
</dbReference>
<dbReference type="SUPFAM" id="SSF54631">
    <property type="entry name" value="CBS-domain pair"/>
    <property type="match status" value="1"/>
</dbReference>
<dbReference type="GO" id="GO:0015697">
    <property type="term" value="P:quaternary ammonium group transport"/>
    <property type="evidence" value="ECO:0007669"/>
    <property type="project" value="UniProtKB-ARBA"/>
</dbReference>
<dbReference type="PROSITE" id="PS50893">
    <property type="entry name" value="ABC_TRANSPORTER_2"/>
    <property type="match status" value="1"/>
</dbReference>
<accession>A3K7Q3</accession>
<dbReference type="InterPro" id="IPR003593">
    <property type="entry name" value="AAA+_ATPase"/>
</dbReference>
<dbReference type="Pfam" id="PF00005">
    <property type="entry name" value="ABC_tran"/>
    <property type="match status" value="1"/>
</dbReference>
<dbReference type="PROSITE" id="PS00211">
    <property type="entry name" value="ABC_TRANSPORTER_1"/>
    <property type="match status" value="1"/>
</dbReference>
<proteinExistence type="predicted"/>
<protein>
    <submittedName>
        <fullName evidence="5">ABC transporter ATP-binding protein</fullName>
    </submittedName>
</protein>
<evidence type="ECO:0000259" key="4">
    <source>
        <dbReference type="PROSITE" id="PS50893"/>
    </source>
</evidence>